<dbReference type="HOGENOM" id="CLU_028265_2_1_11"/>
<evidence type="ECO:0000259" key="3">
    <source>
        <dbReference type="Pfam" id="PF08237"/>
    </source>
</evidence>
<dbReference type="InterPro" id="IPR000084">
    <property type="entry name" value="PE-PGRS_N"/>
</dbReference>
<name>R4MDP8_MYCTX</name>
<evidence type="ECO:0000256" key="1">
    <source>
        <dbReference type="SAM" id="Phobius"/>
    </source>
</evidence>
<keyword evidence="1" id="KW-0472">Membrane</keyword>
<evidence type="ECO:0000259" key="2">
    <source>
        <dbReference type="Pfam" id="PF00934"/>
    </source>
</evidence>
<dbReference type="Pfam" id="PF00934">
    <property type="entry name" value="PE"/>
    <property type="match status" value="1"/>
</dbReference>
<dbReference type="InterPro" id="IPR013228">
    <property type="entry name" value="PE-PPE_C"/>
</dbReference>
<gene>
    <name evidence="4" type="ORF">J113_01075</name>
</gene>
<keyword evidence="1" id="KW-0812">Transmembrane</keyword>
<dbReference type="KEGG" id="mtuc:J113_01075"/>
<keyword evidence="1" id="KW-1133">Transmembrane helix</keyword>
<dbReference type="Proteomes" id="UP000013548">
    <property type="component" value="Chromosome"/>
</dbReference>
<dbReference type="EMBL" id="CP005386">
    <property type="protein sequence ID" value="AGL25612.1"/>
    <property type="molecule type" value="Genomic_DNA"/>
</dbReference>
<dbReference type="InterPro" id="IPR038332">
    <property type="entry name" value="PPE_sf"/>
</dbReference>
<dbReference type="BioCyc" id="MTUB1310114:G13A2-158-MONOMER"/>
<dbReference type="AlphaFoldDB" id="R4MDP8"/>
<accession>R4MDP8</accession>
<dbReference type="Pfam" id="PF08237">
    <property type="entry name" value="PE-PPE"/>
    <property type="match status" value="1"/>
</dbReference>
<dbReference type="SUPFAM" id="SSF53474">
    <property type="entry name" value="alpha/beta-Hydrolases"/>
    <property type="match status" value="1"/>
</dbReference>
<dbReference type="InterPro" id="IPR029058">
    <property type="entry name" value="AB_hydrolase_fold"/>
</dbReference>
<proteinExistence type="predicted"/>
<feature type="transmembrane region" description="Helical" evidence="1">
    <location>
        <begin position="554"/>
        <end position="577"/>
    </location>
</feature>
<feature type="domain" description="PE-PPE" evidence="3">
    <location>
        <begin position="196"/>
        <end position="415"/>
    </location>
</feature>
<dbReference type="PATRIC" id="fig|1310114.3.peg.233"/>
<evidence type="ECO:0000313" key="5">
    <source>
        <dbReference type="Proteomes" id="UP000013548"/>
    </source>
</evidence>
<organism evidence="4 5">
    <name type="scientific">Mycobacterium tuberculosis CAS/NITR204</name>
    <dbReference type="NCBI Taxonomy" id="1310114"/>
    <lineage>
        <taxon>Bacteria</taxon>
        <taxon>Bacillati</taxon>
        <taxon>Actinomycetota</taxon>
        <taxon>Actinomycetes</taxon>
        <taxon>Mycobacteriales</taxon>
        <taxon>Mycobacteriaceae</taxon>
        <taxon>Mycobacterium</taxon>
        <taxon>Mycobacterium tuberculosis complex</taxon>
    </lineage>
</organism>
<evidence type="ECO:0000313" key="4">
    <source>
        <dbReference type="EMBL" id="AGL25612.1"/>
    </source>
</evidence>
<dbReference type="SUPFAM" id="SSF140459">
    <property type="entry name" value="PE/PPE dimer-like"/>
    <property type="match status" value="1"/>
</dbReference>
<dbReference type="Gene3D" id="3.40.50.1820">
    <property type="entry name" value="alpha/beta hydrolase"/>
    <property type="match status" value="1"/>
</dbReference>
<reference evidence="4 5" key="1">
    <citation type="journal article" date="2013" name="Genome Announc.">
        <title>Whole-Genome Sequences of Four Clinical Isolates of Mycobacterium tuberculosis from Tamil Nadu, South India.</title>
        <authorList>
            <person name="Narayanan S."/>
            <person name="Deshpande U."/>
        </authorList>
    </citation>
    <scope>NUCLEOTIDE SEQUENCE [LARGE SCALE GENOMIC DNA]</scope>
    <source>
        <strain evidence="4 5">CAS/NITR204</strain>
    </source>
</reference>
<sequence>MAPFGFTPKARHNRGVALRSTYRLDGWVMGPVDKEGWGLSYVFAQPSVLAAAATDLAGIGSAINQATAAVAAPTTGLAAAAADEVSTALATLFGAYGQQFQAISAQVAAFHNEFTQRLAAAANAFVNAEATNTSALVQEATAGLFKPTSPPVLPPMFNQNTAIIMGGTGSPIPTPSYVNAITTLFIDPVVSNPVVKALVTPEELYPITGVKSLPFQTSVQLGLQILDGAIWEQINAGNHVTVFGYSQSAVIASLEMQHLISLGPNAPSPSQLNFILIGNEMNPNGAILARIPGLNVTTLGLPFYGATPDNPYPTTTYTLEYDGFADFPRYPLNVLSDINAVFGILTVHTTYADLTPAQIASATQLPTQRTTSNTYYIIETEHLPLLAPLRAIPVIGPPLAALVEPNLEVIVNLGYGDPRFGYSTSPANVPTPFGLFPDVPASVVADALVAGTQQGVNDFMVELPAALNTLPQTPMPAFPPYVPTLLPPPPPPQPATLINIADTFASVVSTGYSILLPTADLGLAFVTILPAYDLTLFVNQLAAGNLRAAIELPLAATIGLAALGGMIEFIAIVVTLADITQQLQSFSI</sequence>
<feature type="domain" description="PE" evidence="2">
    <location>
        <begin position="42"/>
        <end position="132"/>
    </location>
</feature>
<protein>
    <submittedName>
        <fullName evidence="4">PE family protein</fullName>
    </submittedName>
</protein>
<dbReference type="Gene3D" id="1.10.287.850">
    <property type="entry name" value="HP0062-like domain"/>
    <property type="match status" value="1"/>
</dbReference>